<organism evidence="2 3">
    <name type="scientific">Sclerotinia sclerotiorum (strain ATCC 18683 / 1980 / Ss-1)</name>
    <name type="common">White mold</name>
    <name type="synonym">Whetzelinia sclerotiorum</name>
    <dbReference type="NCBI Taxonomy" id="665079"/>
    <lineage>
        <taxon>Eukaryota</taxon>
        <taxon>Fungi</taxon>
        <taxon>Dikarya</taxon>
        <taxon>Ascomycota</taxon>
        <taxon>Pezizomycotina</taxon>
        <taxon>Leotiomycetes</taxon>
        <taxon>Helotiales</taxon>
        <taxon>Sclerotiniaceae</taxon>
        <taxon>Sclerotinia</taxon>
    </lineage>
</organism>
<reference evidence="3" key="1">
    <citation type="journal article" date="2017" name="Genome Biol. Evol.">
        <title>The complete genome sequence of the phytopathogenic fungus Sclerotinia sclerotiorum reveals insights into the genome architecture of broad host range pathogens.</title>
        <authorList>
            <person name="Derbyshire M."/>
            <person name="Denton-Giles M."/>
            <person name="Hegedus D."/>
            <person name="Seifbarghy S."/>
            <person name="Rollins J."/>
            <person name="van Kan J."/>
            <person name="Seidl M.F."/>
            <person name="Faino L."/>
            <person name="Mbengue M."/>
            <person name="Navaud O."/>
            <person name="Raffaele S."/>
            <person name="Hammond-Kosack K."/>
            <person name="Heard S."/>
            <person name="Oliver R."/>
        </authorList>
    </citation>
    <scope>NUCLEOTIDE SEQUENCE [LARGE SCALE GENOMIC DNA]</scope>
    <source>
        <strain evidence="3">ATCC 18683 / 1980 / Ss-1</strain>
    </source>
</reference>
<proteinExistence type="predicted"/>
<gene>
    <name evidence="2" type="ORF">sscle_07g057700</name>
</gene>
<dbReference type="OrthoDB" id="3514511at2759"/>
<feature type="region of interest" description="Disordered" evidence="1">
    <location>
        <begin position="38"/>
        <end position="69"/>
    </location>
</feature>
<sequence length="155" mass="17350">MTQYLLKDVALAYYRLLYKLKNNHFLIIPTLQTQTQTTSESTQLSKSFDTSTASSSNPKRTDQSQTTRHQIPTNKMGVITVVNNSASDIYVSVTYDGDDFQKGGSELWTLLKANGGKDTWGYRNNNQIARVVRSQNAGAPVESYLAVQDKTVYIN</sequence>
<evidence type="ECO:0000313" key="2">
    <source>
        <dbReference type="EMBL" id="APA11000.1"/>
    </source>
</evidence>
<feature type="compositionally biased region" description="Low complexity" evidence="1">
    <location>
        <begin position="38"/>
        <end position="56"/>
    </location>
</feature>
<accession>A0A1D9Q7Q4</accession>
<evidence type="ECO:0000256" key="1">
    <source>
        <dbReference type="SAM" id="MobiDB-lite"/>
    </source>
</evidence>
<name>A0A1D9Q7Q4_SCLS1</name>
<dbReference type="AlphaFoldDB" id="A0A1D9Q7Q4"/>
<dbReference type="VEuPathDB" id="FungiDB:sscle_07g057700"/>
<evidence type="ECO:0000313" key="3">
    <source>
        <dbReference type="Proteomes" id="UP000177798"/>
    </source>
</evidence>
<dbReference type="Proteomes" id="UP000177798">
    <property type="component" value="Chromosome 7"/>
</dbReference>
<dbReference type="EMBL" id="CP017820">
    <property type="protein sequence ID" value="APA11000.1"/>
    <property type="molecule type" value="Genomic_DNA"/>
</dbReference>
<protein>
    <submittedName>
        <fullName evidence="2">Uncharacterized protein</fullName>
    </submittedName>
</protein>